<evidence type="ECO:0000256" key="3">
    <source>
        <dbReference type="SAM" id="Phobius"/>
    </source>
</evidence>
<evidence type="ECO:0000313" key="4">
    <source>
        <dbReference type="EMBL" id="GIY17056.1"/>
    </source>
</evidence>
<dbReference type="InterPro" id="IPR001128">
    <property type="entry name" value="Cyt_P450"/>
</dbReference>
<name>A0AAV4R7W0_CAEEX</name>
<evidence type="ECO:0000256" key="1">
    <source>
        <dbReference type="ARBA" id="ARBA00010617"/>
    </source>
</evidence>
<keyword evidence="2" id="KW-0560">Oxidoreductase</keyword>
<dbReference type="GO" id="GO:0016705">
    <property type="term" value="F:oxidoreductase activity, acting on paired donors, with incorporation or reduction of molecular oxygen"/>
    <property type="evidence" value="ECO:0007669"/>
    <property type="project" value="InterPro"/>
</dbReference>
<keyword evidence="3" id="KW-0812">Transmembrane</keyword>
<evidence type="ECO:0000256" key="2">
    <source>
        <dbReference type="ARBA" id="ARBA00023033"/>
    </source>
</evidence>
<evidence type="ECO:0000313" key="5">
    <source>
        <dbReference type="Proteomes" id="UP001054945"/>
    </source>
</evidence>
<dbReference type="SUPFAM" id="SSF48264">
    <property type="entry name" value="Cytochrome P450"/>
    <property type="match status" value="1"/>
</dbReference>
<dbReference type="Proteomes" id="UP001054945">
    <property type="component" value="Unassembled WGS sequence"/>
</dbReference>
<dbReference type="Pfam" id="PF00067">
    <property type="entry name" value="p450"/>
    <property type="match status" value="1"/>
</dbReference>
<dbReference type="GO" id="GO:0004497">
    <property type="term" value="F:monooxygenase activity"/>
    <property type="evidence" value="ECO:0007669"/>
    <property type="project" value="UniProtKB-KW"/>
</dbReference>
<proteinExistence type="inferred from homology"/>
<keyword evidence="3" id="KW-0472">Membrane</keyword>
<dbReference type="GO" id="GO:0020037">
    <property type="term" value="F:heme binding"/>
    <property type="evidence" value="ECO:0007669"/>
    <property type="project" value="InterPro"/>
</dbReference>
<dbReference type="Gene3D" id="1.10.630.10">
    <property type="entry name" value="Cytochrome P450"/>
    <property type="match status" value="1"/>
</dbReference>
<organism evidence="4 5">
    <name type="scientific">Caerostris extrusa</name>
    <name type="common">Bark spider</name>
    <name type="synonym">Caerostris bankana</name>
    <dbReference type="NCBI Taxonomy" id="172846"/>
    <lineage>
        <taxon>Eukaryota</taxon>
        <taxon>Metazoa</taxon>
        <taxon>Ecdysozoa</taxon>
        <taxon>Arthropoda</taxon>
        <taxon>Chelicerata</taxon>
        <taxon>Arachnida</taxon>
        <taxon>Araneae</taxon>
        <taxon>Araneomorphae</taxon>
        <taxon>Entelegynae</taxon>
        <taxon>Araneoidea</taxon>
        <taxon>Araneidae</taxon>
        <taxon>Caerostris</taxon>
    </lineage>
</organism>
<accession>A0AAV4R7W0</accession>
<feature type="transmembrane region" description="Helical" evidence="3">
    <location>
        <begin position="6"/>
        <end position="26"/>
    </location>
</feature>
<comment type="caution">
    <text evidence="4">The sequence shown here is derived from an EMBL/GenBank/DDBJ whole genome shotgun (WGS) entry which is preliminary data.</text>
</comment>
<dbReference type="GO" id="GO:0005506">
    <property type="term" value="F:iron ion binding"/>
    <property type="evidence" value="ECO:0007669"/>
    <property type="project" value="InterPro"/>
</dbReference>
<dbReference type="EMBL" id="BPLR01007457">
    <property type="protein sequence ID" value="GIY17056.1"/>
    <property type="molecule type" value="Genomic_DNA"/>
</dbReference>
<protein>
    <submittedName>
        <fullName evidence="4">Cytochrome P450 2J6</fullName>
    </submittedName>
</protein>
<dbReference type="PANTHER" id="PTHR24301">
    <property type="entry name" value="THROMBOXANE-A SYNTHASE"/>
    <property type="match status" value="1"/>
</dbReference>
<keyword evidence="2" id="KW-0503">Monooxygenase</keyword>
<comment type="similarity">
    <text evidence="1">Belongs to the cytochrome P450 family.</text>
</comment>
<dbReference type="InterPro" id="IPR036396">
    <property type="entry name" value="Cyt_P450_sf"/>
</dbReference>
<dbReference type="PANTHER" id="PTHR24301:SF2">
    <property type="entry name" value="THROMBOXANE-A SYNTHASE"/>
    <property type="match status" value="1"/>
</dbReference>
<keyword evidence="5" id="KW-1185">Reference proteome</keyword>
<sequence length="148" mass="17173">MAYFELTVTTVLAVLVLLVVVVYKWIQNRKLNYPPGPIGLPFVGYLPFLIKEGYIKVRNLSKKYGDLFCFYFGPQLVISVNEYETAKEILSHPMTLARPPNCFDFLVGNGGRSYPFPHVVDFNIYNYLRNIFILRFLEMFLFIISLTV</sequence>
<gene>
    <name evidence="4" type="primary">Cyp2j6_0</name>
    <name evidence="4" type="ORF">CEXT_502881</name>
</gene>
<reference evidence="4 5" key="1">
    <citation type="submission" date="2021-06" db="EMBL/GenBank/DDBJ databases">
        <title>Caerostris extrusa draft genome.</title>
        <authorList>
            <person name="Kono N."/>
            <person name="Arakawa K."/>
        </authorList>
    </citation>
    <scope>NUCLEOTIDE SEQUENCE [LARGE SCALE GENOMIC DNA]</scope>
</reference>
<keyword evidence="3" id="KW-1133">Transmembrane helix</keyword>
<dbReference type="AlphaFoldDB" id="A0AAV4R7W0"/>